<feature type="non-terminal residue" evidence="1">
    <location>
        <position position="1"/>
    </location>
</feature>
<dbReference type="AlphaFoldDB" id="A0A382RD98"/>
<organism evidence="1">
    <name type="scientific">marine metagenome</name>
    <dbReference type="NCBI Taxonomy" id="408172"/>
    <lineage>
        <taxon>unclassified sequences</taxon>
        <taxon>metagenomes</taxon>
        <taxon>ecological metagenomes</taxon>
    </lineage>
</organism>
<evidence type="ECO:0000313" key="1">
    <source>
        <dbReference type="EMBL" id="SVC94541.1"/>
    </source>
</evidence>
<protein>
    <submittedName>
        <fullName evidence="1">Uncharacterized protein</fullName>
    </submittedName>
</protein>
<sequence>DISADLKVCGQEDVEALQGSRANPIPSRLSLSVSHQPRRISVRVHDTFSTYDLSGQPPLQ</sequence>
<name>A0A382RD98_9ZZZZ</name>
<dbReference type="EMBL" id="UINC01120202">
    <property type="protein sequence ID" value="SVC94541.1"/>
    <property type="molecule type" value="Genomic_DNA"/>
</dbReference>
<accession>A0A382RD98</accession>
<reference evidence="1" key="1">
    <citation type="submission" date="2018-05" db="EMBL/GenBank/DDBJ databases">
        <authorList>
            <person name="Lanie J.A."/>
            <person name="Ng W.-L."/>
            <person name="Kazmierczak K.M."/>
            <person name="Andrzejewski T.M."/>
            <person name="Davidsen T.M."/>
            <person name="Wayne K.J."/>
            <person name="Tettelin H."/>
            <person name="Glass J.I."/>
            <person name="Rusch D."/>
            <person name="Podicherti R."/>
            <person name="Tsui H.-C.T."/>
            <person name="Winkler M.E."/>
        </authorList>
    </citation>
    <scope>NUCLEOTIDE SEQUENCE</scope>
</reference>
<gene>
    <name evidence="1" type="ORF">METZ01_LOCUS347395</name>
</gene>
<proteinExistence type="predicted"/>